<feature type="signal peptide" evidence="1">
    <location>
        <begin position="1"/>
        <end position="29"/>
    </location>
</feature>
<gene>
    <name evidence="2" type="ORF">V6R90_13985</name>
</gene>
<dbReference type="Proteomes" id="UP001482520">
    <property type="component" value="Unassembled WGS sequence"/>
</dbReference>
<protein>
    <submittedName>
        <fullName evidence="2">Uncharacterized protein</fullName>
    </submittedName>
</protein>
<reference evidence="2 3" key="1">
    <citation type="submission" date="2024-02" db="EMBL/GenBank/DDBJ databases">
        <title>Full genome sequence of Nocardioides kribbensis.</title>
        <authorList>
            <person name="Poletto B.L."/>
            <person name="Silva G."/>
            <person name="Galante D."/>
            <person name="Campos K.R."/>
            <person name="Santos M.B.N."/>
            <person name="Sacchi C.T."/>
        </authorList>
    </citation>
    <scope>NUCLEOTIDE SEQUENCE [LARGE SCALE GENOMIC DNA]</scope>
    <source>
        <strain evidence="2 3">O4R</strain>
    </source>
</reference>
<proteinExistence type="predicted"/>
<keyword evidence="1" id="KW-0732">Signal</keyword>
<evidence type="ECO:0000313" key="2">
    <source>
        <dbReference type="EMBL" id="MEQ7848389.1"/>
    </source>
</evidence>
<evidence type="ECO:0000313" key="3">
    <source>
        <dbReference type="Proteomes" id="UP001482520"/>
    </source>
</evidence>
<dbReference type="EMBL" id="JBEGDP010000016">
    <property type="protein sequence ID" value="MEQ7848389.1"/>
    <property type="molecule type" value="Genomic_DNA"/>
</dbReference>
<organism evidence="2 3">
    <name type="scientific">Nocardioides kribbensis</name>
    <dbReference type="NCBI Taxonomy" id="305517"/>
    <lineage>
        <taxon>Bacteria</taxon>
        <taxon>Bacillati</taxon>
        <taxon>Actinomycetota</taxon>
        <taxon>Actinomycetes</taxon>
        <taxon>Propionibacteriales</taxon>
        <taxon>Nocardioidaceae</taxon>
        <taxon>Nocardioides</taxon>
    </lineage>
</organism>
<dbReference type="RefSeq" id="WP_349805016.1">
    <property type="nucleotide sequence ID" value="NZ_JBEGDP010000016.1"/>
</dbReference>
<accession>A0ABV1P0X4</accession>
<sequence length="137" mass="15248">MRITRLVAGLASLLLALSISLVFTSPSTAAPAPAKEARTVELKGDQKGQKFFIKGRITPGSGPIKYIVERKVCQRDTNCKNSYKTWAKAKTNDAGRYTKRVYGPQGSAQRVYYRVKVRATERYKAAVSPNAIYIYKL</sequence>
<evidence type="ECO:0000256" key="1">
    <source>
        <dbReference type="SAM" id="SignalP"/>
    </source>
</evidence>
<comment type="caution">
    <text evidence="2">The sequence shown here is derived from an EMBL/GenBank/DDBJ whole genome shotgun (WGS) entry which is preliminary data.</text>
</comment>
<name>A0ABV1P0X4_9ACTN</name>
<keyword evidence="3" id="KW-1185">Reference proteome</keyword>
<feature type="chain" id="PRO_5046828699" evidence="1">
    <location>
        <begin position="30"/>
        <end position="137"/>
    </location>
</feature>